<evidence type="ECO:0000256" key="2">
    <source>
        <dbReference type="ARBA" id="ARBA00022723"/>
    </source>
</evidence>
<name>A0A1M5VBU1_9CLOT</name>
<evidence type="ECO:0000313" key="9">
    <source>
        <dbReference type="Proteomes" id="UP000184526"/>
    </source>
</evidence>
<dbReference type="Proteomes" id="UP000184526">
    <property type="component" value="Unassembled WGS sequence"/>
</dbReference>
<dbReference type="PANTHER" id="PTHR11804">
    <property type="entry name" value="PROTEASE M3 THIMET OLIGOPEPTIDASE-RELATED"/>
    <property type="match status" value="1"/>
</dbReference>
<gene>
    <name evidence="8" type="ORF">SAMN02745196_01217</name>
</gene>
<evidence type="ECO:0000256" key="1">
    <source>
        <dbReference type="ARBA" id="ARBA00022670"/>
    </source>
</evidence>
<keyword evidence="2 6" id="KW-0479">Metal-binding</keyword>
<dbReference type="GO" id="GO:0004222">
    <property type="term" value="F:metalloendopeptidase activity"/>
    <property type="evidence" value="ECO:0007669"/>
    <property type="project" value="InterPro"/>
</dbReference>
<feature type="domain" description="Peptidase M3A/M3B catalytic" evidence="7">
    <location>
        <begin position="167"/>
        <end position="543"/>
    </location>
</feature>
<keyword evidence="5 6" id="KW-0482">Metalloprotease</keyword>
<evidence type="ECO:0000256" key="5">
    <source>
        <dbReference type="ARBA" id="ARBA00023049"/>
    </source>
</evidence>
<dbReference type="STRING" id="1121306.SAMN02745196_01217"/>
<dbReference type="OrthoDB" id="9762795at2"/>
<dbReference type="GO" id="GO:0006508">
    <property type="term" value="P:proteolysis"/>
    <property type="evidence" value="ECO:0007669"/>
    <property type="project" value="UniProtKB-KW"/>
</dbReference>
<dbReference type="PANTHER" id="PTHR11804:SF28">
    <property type="entry name" value="OLIGOENDOPEPTIDASE F"/>
    <property type="match status" value="1"/>
</dbReference>
<dbReference type="Pfam" id="PF01432">
    <property type="entry name" value="Peptidase_M3"/>
    <property type="match status" value="1"/>
</dbReference>
<evidence type="ECO:0000256" key="6">
    <source>
        <dbReference type="RuleBase" id="RU003435"/>
    </source>
</evidence>
<dbReference type="RefSeq" id="WP_072831075.1">
    <property type="nucleotide sequence ID" value="NZ_FQXP01000004.1"/>
</dbReference>
<evidence type="ECO:0000256" key="3">
    <source>
        <dbReference type="ARBA" id="ARBA00022801"/>
    </source>
</evidence>
<organism evidence="8 9">
    <name type="scientific">Clostridium collagenovorans DSM 3089</name>
    <dbReference type="NCBI Taxonomy" id="1121306"/>
    <lineage>
        <taxon>Bacteria</taxon>
        <taxon>Bacillati</taxon>
        <taxon>Bacillota</taxon>
        <taxon>Clostridia</taxon>
        <taxon>Eubacteriales</taxon>
        <taxon>Clostridiaceae</taxon>
        <taxon>Clostridium</taxon>
    </lineage>
</organism>
<reference evidence="8 9" key="1">
    <citation type="submission" date="2016-11" db="EMBL/GenBank/DDBJ databases">
        <authorList>
            <person name="Jaros S."/>
            <person name="Januszkiewicz K."/>
            <person name="Wedrychowicz H."/>
        </authorList>
    </citation>
    <scope>NUCLEOTIDE SEQUENCE [LARGE SCALE GENOMIC DNA]</scope>
    <source>
        <strain evidence="8 9">DSM 3089</strain>
    </source>
</reference>
<dbReference type="InterPro" id="IPR011976">
    <property type="entry name" value="Pept_M3B_oligopep-rel"/>
</dbReference>
<dbReference type="CDD" id="cd09606">
    <property type="entry name" value="M3B_PepF"/>
    <property type="match status" value="1"/>
</dbReference>
<evidence type="ECO:0000259" key="7">
    <source>
        <dbReference type="Pfam" id="PF01432"/>
    </source>
</evidence>
<keyword evidence="3 6" id="KW-0378">Hydrolase</keyword>
<accession>A0A1M5VBU1</accession>
<evidence type="ECO:0000313" key="8">
    <source>
        <dbReference type="EMBL" id="SHH72710.1"/>
    </source>
</evidence>
<dbReference type="InterPro" id="IPR045090">
    <property type="entry name" value="Pept_M3A_M3B"/>
</dbReference>
<keyword evidence="9" id="KW-1185">Reference proteome</keyword>
<protein>
    <submittedName>
        <fullName evidence="8">Oligoendopeptidase, M3 family</fullName>
    </submittedName>
</protein>
<proteinExistence type="inferred from homology"/>
<dbReference type="EMBL" id="FQXP01000004">
    <property type="protein sequence ID" value="SHH72710.1"/>
    <property type="molecule type" value="Genomic_DNA"/>
</dbReference>
<comment type="cofactor">
    <cofactor evidence="6">
        <name>Zn(2+)</name>
        <dbReference type="ChEBI" id="CHEBI:29105"/>
    </cofactor>
    <text evidence="6">Binds 1 zinc ion.</text>
</comment>
<keyword evidence="4 6" id="KW-0862">Zinc</keyword>
<comment type="similarity">
    <text evidence="6">Belongs to the peptidase M3 family.</text>
</comment>
<dbReference type="Gene3D" id="1.10.1370.30">
    <property type="match status" value="1"/>
</dbReference>
<evidence type="ECO:0000256" key="4">
    <source>
        <dbReference type="ARBA" id="ARBA00022833"/>
    </source>
</evidence>
<dbReference type="SUPFAM" id="SSF55486">
    <property type="entry name" value="Metalloproteases ('zincins'), catalytic domain"/>
    <property type="match status" value="1"/>
</dbReference>
<dbReference type="GO" id="GO:0046872">
    <property type="term" value="F:metal ion binding"/>
    <property type="evidence" value="ECO:0007669"/>
    <property type="project" value="UniProtKB-UniRule"/>
</dbReference>
<dbReference type="InterPro" id="IPR001567">
    <property type="entry name" value="Pept_M3A_M3B_dom"/>
</dbReference>
<dbReference type="GO" id="GO:0006518">
    <property type="term" value="P:peptide metabolic process"/>
    <property type="evidence" value="ECO:0007669"/>
    <property type="project" value="TreeGrafter"/>
</dbReference>
<dbReference type="AlphaFoldDB" id="A0A1M5VBU1"/>
<dbReference type="NCBIfam" id="TIGR02289">
    <property type="entry name" value="M3_not_pepF"/>
    <property type="match status" value="1"/>
</dbReference>
<sequence length="570" mass="67473">MRFEDISYKRPDIDGFEKKVSKLLGEFKNSKTFHEQKEIIDQINSLRNKVLTMAMVGEIRGLINLKSDVYNEESKYINKKWPIYDLVGGNFYKELINSKFNKDIIDTYGEQLMNIAKSSINTIREDVLEDLELENKLQRDYTKTIGLAKIKYKGELKTLAQLKYFCSSEDRVIRKEANEKKYELLEAISLELDKILDSLIEVRSRIAKKLGYKSFVELAYARLNRSGYTYKDIENFRNLTIKYIVPICNDLKTSMQERLQIDSLKYYDDEIDSIKYEQKDIKNTEWIKERFKIVCESISLETKELFEVIIQNNLMDLEAKEGKAKISMTTYLCDFKYPYIIASLTGIKKDFKTIAHEFGHAFQMYVFNEKNEVPEYILPTKEAAEFSSIAMEFLIWPYINEVIDEAEVYKFNHLEEVIKWIPYRACVDEFQEYIYSKQKLTIKERKLKWIQLEKKYMPNLNYDGNKYLLQGNFWQQQSHIFTLPFYYIDYALAQICALQLWSICEEDNKRAWKVYSEVCKKGGSLSFLNLIKGTGISSPFEEDTFIDITKAINKWICDYKILEKAFRIKV</sequence>
<keyword evidence="1 6" id="KW-0645">Protease</keyword>